<comment type="similarity">
    <text evidence="2">Belongs to the adaptor complexes medium subunit family.</text>
</comment>
<dbReference type="Gene3D" id="3.30.450.60">
    <property type="match status" value="1"/>
</dbReference>
<comment type="subcellular location">
    <subcellularLocation>
        <location evidence="1">Cytoplasmic vesicle</location>
        <location evidence="1">Clathrin-coated vesicle membrane</location>
        <topology evidence="1">Peripheral membrane protein</topology>
        <orientation evidence="1">Cytoplasmic side</orientation>
    </subcellularLocation>
</comment>
<evidence type="ECO:0000256" key="6">
    <source>
        <dbReference type="ARBA" id="ARBA00023329"/>
    </source>
</evidence>
<keyword evidence="4" id="KW-0653">Protein transport</keyword>
<dbReference type="InterPro" id="IPR036168">
    <property type="entry name" value="AP2_Mu_C_sf"/>
</dbReference>
<dbReference type="GO" id="GO:0030131">
    <property type="term" value="C:clathrin adaptor complex"/>
    <property type="evidence" value="ECO:0007669"/>
    <property type="project" value="InterPro"/>
</dbReference>
<evidence type="ECO:0000256" key="3">
    <source>
        <dbReference type="ARBA" id="ARBA00022448"/>
    </source>
</evidence>
<dbReference type="Gene3D" id="2.60.40.1170">
    <property type="entry name" value="Mu homology domain, subdomain B"/>
    <property type="match status" value="1"/>
</dbReference>
<keyword evidence="3" id="KW-0813">Transport</keyword>
<dbReference type="Pfam" id="PF00928">
    <property type="entry name" value="Adap_comp_sub"/>
    <property type="match status" value="1"/>
</dbReference>
<dbReference type="GO" id="GO:0006886">
    <property type="term" value="P:intracellular protein transport"/>
    <property type="evidence" value="ECO:0007669"/>
    <property type="project" value="InterPro"/>
</dbReference>
<gene>
    <name evidence="9" type="primary">Ap1m1</name>
</gene>
<dbReference type="PROSITE" id="PS00990">
    <property type="entry name" value="CLAT_ADAPTOR_M_1"/>
    <property type="match status" value="1"/>
</dbReference>
<keyword evidence="5" id="KW-0472">Membrane</keyword>
<dbReference type="PRINTS" id="PR00314">
    <property type="entry name" value="CLATHRINADPT"/>
</dbReference>
<dbReference type="AlphaFoldDB" id="A0A8C0ZRU4"/>
<dbReference type="FunFam" id="3.30.450.60:FF:000006">
    <property type="entry name" value="AP-1 complex subunit mu-1 isoform 1"/>
    <property type="match status" value="1"/>
</dbReference>
<protein>
    <recommendedName>
        <fullName evidence="8">MHD domain-containing protein</fullName>
    </recommendedName>
</protein>
<dbReference type="Pfam" id="PF01217">
    <property type="entry name" value="Clat_adaptor_s"/>
    <property type="match status" value="1"/>
</dbReference>
<name>A0A8C0ZRU4_CASCN</name>
<dbReference type="InterPro" id="IPR011012">
    <property type="entry name" value="Longin-like_dom_sf"/>
</dbReference>
<dbReference type="GO" id="GO:0030665">
    <property type="term" value="C:clathrin-coated vesicle membrane"/>
    <property type="evidence" value="ECO:0007669"/>
    <property type="project" value="UniProtKB-SubCell"/>
</dbReference>
<dbReference type="InterPro" id="IPR018240">
    <property type="entry name" value="Clathrin_mu_CS"/>
</dbReference>
<evidence type="ECO:0000256" key="4">
    <source>
        <dbReference type="ARBA" id="ARBA00022927"/>
    </source>
</evidence>
<dbReference type="PROSITE" id="PS51072">
    <property type="entry name" value="MHD"/>
    <property type="match status" value="1"/>
</dbReference>
<reference evidence="9" key="1">
    <citation type="submission" date="2023-09" db="UniProtKB">
        <authorList>
            <consortium name="Ensembl"/>
        </authorList>
    </citation>
    <scope>IDENTIFICATION</scope>
</reference>
<dbReference type="InterPro" id="IPR028565">
    <property type="entry name" value="MHD"/>
</dbReference>
<comment type="function">
    <text evidence="7">Subunit of clathrin-associated adaptor protein complex 1 that plays a role in protein sorting in the trans-Golgi network (TGN) and endosomes. The AP complexes mediate the recruitment of clathrin to membranes and the recognition of sorting signals within the cytosolic tails of transmembrane cargo molecules.</text>
</comment>
<dbReference type="InterPro" id="IPR022775">
    <property type="entry name" value="AP_mu_sigma_su"/>
</dbReference>
<dbReference type="PROSITE" id="PS00991">
    <property type="entry name" value="CLAT_ADAPTOR_M_2"/>
    <property type="match status" value="1"/>
</dbReference>
<proteinExistence type="inferred from homology"/>
<evidence type="ECO:0000313" key="9">
    <source>
        <dbReference type="Ensembl" id="ENSCCNP00000014102.1"/>
    </source>
</evidence>
<dbReference type="InterPro" id="IPR001392">
    <property type="entry name" value="Clathrin_mu"/>
</dbReference>
<dbReference type="PANTHER" id="PTHR10529">
    <property type="entry name" value="AP COMPLEX SUBUNIT MU"/>
    <property type="match status" value="1"/>
</dbReference>
<dbReference type="GO" id="GO:0016192">
    <property type="term" value="P:vesicle-mediated transport"/>
    <property type="evidence" value="ECO:0007669"/>
    <property type="project" value="InterPro"/>
</dbReference>
<dbReference type="SUPFAM" id="SSF49447">
    <property type="entry name" value="Second domain of Mu2 adaptin subunit (ap50) of ap2 adaptor"/>
    <property type="match status" value="1"/>
</dbReference>
<feature type="domain" description="MHD" evidence="8">
    <location>
        <begin position="168"/>
        <end position="390"/>
    </location>
</feature>
<accession>A0A8C0ZRU4</accession>
<evidence type="ECO:0000256" key="7">
    <source>
        <dbReference type="ARBA" id="ARBA00057121"/>
    </source>
</evidence>
<dbReference type="CDD" id="cd14835">
    <property type="entry name" value="AP1_Mu_N"/>
    <property type="match status" value="1"/>
</dbReference>
<dbReference type="InterPro" id="IPR050431">
    <property type="entry name" value="Adaptor_comp_med_subunit"/>
</dbReference>
<dbReference type="Ensembl" id="ENSCCNT00000018497.1">
    <property type="protein sequence ID" value="ENSCCNP00000014102.1"/>
    <property type="gene ID" value="ENSCCNG00000014603.1"/>
</dbReference>
<keyword evidence="6" id="KW-0968">Cytoplasmic vesicle</keyword>
<dbReference type="SUPFAM" id="SSF64356">
    <property type="entry name" value="SNARE-like"/>
    <property type="match status" value="1"/>
</dbReference>
<evidence type="ECO:0000259" key="8">
    <source>
        <dbReference type="PROSITE" id="PS51072"/>
    </source>
</evidence>
<evidence type="ECO:0000256" key="5">
    <source>
        <dbReference type="ARBA" id="ARBA00023136"/>
    </source>
</evidence>
<evidence type="ECO:0000256" key="2">
    <source>
        <dbReference type="ARBA" id="ARBA00005324"/>
    </source>
</evidence>
<organism evidence="9">
    <name type="scientific">Castor canadensis</name>
    <name type="common">American beaver</name>
    <dbReference type="NCBI Taxonomy" id="51338"/>
    <lineage>
        <taxon>Eukaryota</taxon>
        <taxon>Metazoa</taxon>
        <taxon>Chordata</taxon>
        <taxon>Craniata</taxon>
        <taxon>Vertebrata</taxon>
        <taxon>Euteleostomi</taxon>
        <taxon>Mammalia</taxon>
        <taxon>Eutheria</taxon>
        <taxon>Euarchontoglires</taxon>
        <taxon>Glires</taxon>
        <taxon>Rodentia</taxon>
        <taxon>Castorimorpha</taxon>
        <taxon>Castoridae</taxon>
        <taxon>Castor</taxon>
    </lineage>
</organism>
<sequence>MSASAVYVLDLKGKVLICRNYRGDVDMSEVEHFMPILMEKEEEGMLSPILAHGGVRFMWIKHNNLYLVATSKKNACVSLVFSFLYKVVQVFSEYFKELEEESIRDNFVIIYELLDELMDFGYPQTTDSKILQEYITQEGHKLETGAPRPPATVTNAVSWRSEGIKYRKNEVFLDVIESVNLLVSANGNVLRSEIVGSIKMRVFLSGMPELRLGLNDKVLFDNTGRGKSKSVELEDVKFHQCVRLSRFENDRTISFIPPDGEFELMSYRLNTHVSDHGWVAAHRALPWESGPGSFPGSGLCKAGAGESRGFSLPTGEALDLDRVCDREALAQPHRVHGQGQWLGLGKGHPMGRRPPAELLQAVDLGTPAAAGRVALPGAGRAGCLTFPSGP</sequence>
<evidence type="ECO:0000256" key="1">
    <source>
        <dbReference type="ARBA" id="ARBA00004145"/>
    </source>
</evidence>